<accession>A0AAN9RJ07</accession>
<sequence>MLQGSSSSDPDHNAINILSPFEFIILEYCLKTVSSELDDQVKTFEQETHSVLDQIISKIWIVSNAKTEVINEIKVQLGDLTTCVQKVRDQLEQLNRDDKRKAEMCLTKKFDQQISFANRTVPDFDAGGLSDKDNKPLDVKELETLLNTYLMQNNETLKKLSTLRRYVDKEEWIIWKKAHQIFKLKLGLLGFIGVVGWGWSLFLYWK</sequence>
<dbReference type="EMBL" id="JAYMYR010000003">
    <property type="protein sequence ID" value="KAK7374586.1"/>
    <property type="molecule type" value="Genomic_DNA"/>
</dbReference>
<name>A0AAN9RJ07_PHACN</name>
<dbReference type="Proteomes" id="UP001374584">
    <property type="component" value="Unassembled WGS sequence"/>
</dbReference>
<organism evidence="3 4">
    <name type="scientific">Phaseolus coccineus</name>
    <name type="common">Scarlet runner bean</name>
    <name type="synonym">Phaseolus multiflorus</name>
    <dbReference type="NCBI Taxonomy" id="3886"/>
    <lineage>
        <taxon>Eukaryota</taxon>
        <taxon>Viridiplantae</taxon>
        <taxon>Streptophyta</taxon>
        <taxon>Embryophyta</taxon>
        <taxon>Tracheophyta</taxon>
        <taxon>Spermatophyta</taxon>
        <taxon>Magnoliopsida</taxon>
        <taxon>eudicotyledons</taxon>
        <taxon>Gunneridae</taxon>
        <taxon>Pentapetalae</taxon>
        <taxon>rosids</taxon>
        <taxon>fabids</taxon>
        <taxon>Fabales</taxon>
        <taxon>Fabaceae</taxon>
        <taxon>Papilionoideae</taxon>
        <taxon>50 kb inversion clade</taxon>
        <taxon>NPAAA clade</taxon>
        <taxon>indigoferoid/millettioid clade</taxon>
        <taxon>Phaseoleae</taxon>
        <taxon>Phaseolus</taxon>
    </lineage>
</organism>
<feature type="transmembrane region" description="Helical" evidence="2">
    <location>
        <begin position="186"/>
        <end position="205"/>
    </location>
</feature>
<comment type="similarity">
    <text evidence="1">Belongs to the CorA metal ion transporter (MIT) (TC 1.A.35.5) family.</text>
</comment>
<gene>
    <name evidence="3" type="ORF">VNO80_08018</name>
</gene>
<reference evidence="3 4" key="1">
    <citation type="submission" date="2024-01" db="EMBL/GenBank/DDBJ databases">
        <title>The genomes of 5 underutilized Papilionoideae crops provide insights into root nodulation and disease resistanc.</title>
        <authorList>
            <person name="Jiang F."/>
        </authorList>
    </citation>
    <scope>NUCLEOTIDE SEQUENCE [LARGE SCALE GENOMIC DNA]</scope>
    <source>
        <strain evidence="3">JINMINGXINNONG_FW02</strain>
        <tissue evidence="3">Leaves</tissue>
    </source>
</reference>
<keyword evidence="2" id="KW-0812">Transmembrane</keyword>
<evidence type="ECO:0000256" key="1">
    <source>
        <dbReference type="ARBA" id="ARBA00007535"/>
    </source>
</evidence>
<dbReference type="InterPro" id="IPR039204">
    <property type="entry name" value="MRS2-like"/>
</dbReference>
<protein>
    <submittedName>
        <fullName evidence="3">Uncharacterized protein</fullName>
    </submittedName>
</protein>
<dbReference type="Pfam" id="PF22099">
    <property type="entry name" value="MRS2-like"/>
    <property type="match status" value="1"/>
</dbReference>
<comment type="caution">
    <text evidence="3">The sequence shown here is derived from an EMBL/GenBank/DDBJ whole genome shotgun (WGS) entry which is preliminary data.</text>
</comment>
<dbReference type="PANTHER" id="PTHR13890:SF35">
    <property type="entry name" value="MAGNESIUM TRANSPORTER MRS2-3"/>
    <property type="match status" value="1"/>
</dbReference>
<proteinExistence type="inferred from homology"/>
<dbReference type="Gene3D" id="1.20.58.340">
    <property type="entry name" value="Magnesium transport protein CorA, transmembrane region"/>
    <property type="match status" value="1"/>
</dbReference>
<keyword evidence="2" id="KW-1133">Transmembrane helix</keyword>
<evidence type="ECO:0000313" key="3">
    <source>
        <dbReference type="EMBL" id="KAK7374586.1"/>
    </source>
</evidence>
<evidence type="ECO:0000313" key="4">
    <source>
        <dbReference type="Proteomes" id="UP001374584"/>
    </source>
</evidence>
<evidence type="ECO:0000256" key="2">
    <source>
        <dbReference type="SAM" id="Phobius"/>
    </source>
</evidence>
<dbReference type="GO" id="GO:0015095">
    <property type="term" value="F:magnesium ion transmembrane transporter activity"/>
    <property type="evidence" value="ECO:0007669"/>
    <property type="project" value="TreeGrafter"/>
</dbReference>
<dbReference type="AlphaFoldDB" id="A0AAN9RJ07"/>
<dbReference type="PANTHER" id="PTHR13890">
    <property type="entry name" value="RNA SPLICING PROTEIN MRS2, MITOCHONDRIAL"/>
    <property type="match status" value="1"/>
</dbReference>
<keyword evidence="2" id="KW-0472">Membrane</keyword>
<keyword evidence="4" id="KW-1185">Reference proteome</keyword>